<dbReference type="Pfam" id="PF08241">
    <property type="entry name" value="Methyltransf_11"/>
    <property type="match status" value="1"/>
</dbReference>
<dbReference type="OrthoDB" id="9805171at2"/>
<evidence type="ECO:0000313" key="3">
    <source>
        <dbReference type="Proteomes" id="UP000199296"/>
    </source>
</evidence>
<keyword evidence="3" id="KW-1185">Reference proteome</keyword>
<dbReference type="Gene3D" id="3.40.50.150">
    <property type="entry name" value="Vaccinia Virus protein VP39"/>
    <property type="match status" value="1"/>
</dbReference>
<evidence type="ECO:0000259" key="1">
    <source>
        <dbReference type="Pfam" id="PF08241"/>
    </source>
</evidence>
<name>A0A1G7XMG4_9FLAO</name>
<dbReference type="SUPFAM" id="SSF53335">
    <property type="entry name" value="S-adenosyl-L-methionine-dependent methyltransferases"/>
    <property type="match status" value="1"/>
</dbReference>
<dbReference type="GO" id="GO:0008757">
    <property type="term" value="F:S-adenosylmethionine-dependent methyltransferase activity"/>
    <property type="evidence" value="ECO:0007669"/>
    <property type="project" value="InterPro"/>
</dbReference>
<evidence type="ECO:0000313" key="2">
    <source>
        <dbReference type="EMBL" id="SDG85281.1"/>
    </source>
</evidence>
<dbReference type="InterPro" id="IPR029063">
    <property type="entry name" value="SAM-dependent_MTases_sf"/>
</dbReference>
<reference evidence="2 3" key="1">
    <citation type="submission" date="2016-10" db="EMBL/GenBank/DDBJ databases">
        <authorList>
            <person name="de Groot N.N."/>
        </authorList>
    </citation>
    <scope>NUCLEOTIDE SEQUENCE [LARGE SCALE GENOMIC DNA]</scope>
    <source>
        <strain evidence="2 3">DSM 19803</strain>
    </source>
</reference>
<dbReference type="EMBL" id="FNCW01000009">
    <property type="protein sequence ID" value="SDG85281.1"/>
    <property type="molecule type" value="Genomic_DNA"/>
</dbReference>
<gene>
    <name evidence="2" type="ORF">SAMN04488027_1095</name>
</gene>
<dbReference type="InterPro" id="IPR013216">
    <property type="entry name" value="Methyltransf_11"/>
</dbReference>
<dbReference type="Proteomes" id="UP000199296">
    <property type="component" value="Unassembled WGS sequence"/>
</dbReference>
<sequence>MPLNNIFIRLKHKHRNASKAKLIGDFLNQSKTIVDVGTVSGGLANYLSQHNFEITAVDITDKTVYRDITPIVYDGYRLPLENESFDASMLITVLHHCPNPEQVFDEAVRVSKKKIIVLEDVYPSWVMKHLSWSWIL</sequence>
<feature type="domain" description="Methyltransferase type 11" evidence="1">
    <location>
        <begin position="34"/>
        <end position="113"/>
    </location>
</feature>
<keyword evidence="2" id="KW-0808">Transferase</keyword>
<dbReference type="GO" id="GO:0032259">
    <property type="term" value="P:methylation"/>
    <property type="evidence" value="ECO:0007669"/>
    <property type="project" value="UniProtKB-KW"/>
</dbReference>
<organism evidence="2 3">
    <name type="scientific">Psychroflexus sediminis</name>
    <dbReference type="NCBI Taxonomy" id="470826"/>
    <lineage>
        <taxon>Bacteria</taxon>
        <taxon>Pseudomonadati</taxon>
        <taxon>Bacteroidota</taxon>
        <taxon>Flavobacteriia</taxon>
        <taxon>Flavobacteriales</taxon>
        <taxon>Flavobacteriaceae</taxon>
        <taxon>Psychroflexus</taxon>
    </lineage>
</organism>
<dbReference type="AlphaFoldDB" id="A0A1G7XMG4"/>
<dbReference type="RefSeq" id="WP_093368225.1">
    <property type="nucleotide sequence ID" value="NZ_FNCW01000009.1"/>
</dbReference>
<keyword evidence="2" id="KW-0489">Methyltransferase</keyword>
<proteinExistence type="predicted"/>
<protein>
    <submittedName>
        <fullName evidence="2">Methyltransferase domain-containing protein</fullName>
    </submittedName>
</protein>
<dbReference type="STRING" id="470826.SAMN04488027_1095"/>
<accession>A0A1G7XMG4</accession>